<protein>
    <submittedName>
        <fullName evidence="7">Microtubule-associated protein Jupiter</fullName>
    </submittedName>
</protein>
<feature type="compositionally biased region" description="Low complexity" evidence="6">
    <location>
        <begin position="14"/>
        <end position="28"/>
    </location>
</feature>
<dbReference type="OrthoDB" id="6367565at2759"/>
<evidence type="ECO:0000313" key="7">
    <source>
        <dbReference type="EMBL" id="JAI26684.1"/>
    </source>
</evidence>
<comment type="subcellular location">
    <subcellularLocation>
        <location evidence="2">Cytoplasm</location>
    </subcellularLocation>
    <subcellularLocation>
        <location evidence="1">Nucleus</location>
    </subcellularLocation>
</comment>
<dbReference type="GO" id="GO:0005737">
    <property type="term" value="C:cytoplasm"/>
    <property type="evidence" value="ECO:0007669"/>
    <property type="project" value="UniProtKB-SubCell"/>
</dbReference>
<accession>A0A0K8UJ27</accession>
<feature type="compositionally biased region" description="Polar residues" evidence="6">
    <location>
        <begin position="55"/>
        <end position="78"/>
    </location>
</feature>
<organism evidence="7">
    <name type="scientific">Bactrocera latifrons</name>
    <name type="common">Malaysian fruit fly</name>
    <name type="synonym">Chaetodacus latifrons</name>
    <dbReference type="NCBI Taxonomy" id="174628"/>
    <lineage>
        <taxon>Eukaryota</taxon>
        <taxon>Metazoa</taxon>
        <taxon>Ecdysozoa</taxon>
        <taxon>Arthropoda</taxon>
        <taxon>Hexapoda</taxon>
        <taxon>Insecta</taxon>
        <taxon>Pterygota</taxon>
        <taxon>Neoptera</taxon>
        <taxon>Endopterygota</taxon>
        <taxon>Diptera</taxon>
        <taxon>Brachycera</taxon>
        <taxon>Muscomorpha</taxon>
        <taxon>Tephritoidea</taxon>
        <taxon>Tephritidae</taxon>
        <taxon>Bactrocera</taxon>
        <taxon>Bactrocera</taxon>
    </lineage>
</organism>
<evidence type="ECO:0000256" key="1">
    <source>
        <dbReference type="ARBA" id="ARBA00004123"/>
    </source>
</evidence>
<dbReference type="InterPro" id="IPR033335">
    <property type="entry name" value="JUPITER"/>
</dbReference>
<evidence type="ECO:0000256" key="4">
    <source>
        <dbReference type="ARBA" id="ARBA00022553"/>
    </source>
</evidence>
<proteinExistence type="predicted"/>
<sequence length="183" mass="19724">MSKTDEACPPLPIPESSSPPNSNTPQLSIDLPCEPKASEQTDGSELSARSRATVKDTNLSARSKLSEHPQATSRSKFPTTDHAQRFSSASKHSNMGAGDVASQTRREIGTNSDNPHSFEKMQPGKEGRQEVLEPCDNRVPPAPTPRNPITGLGLGEDGVGGIKPKKPKDRRGSRDWEIISDCL</sequence>
<keyword evidence="3" id="KW-0963">Cytoplasm</keyword>
<feature type="region of interest" description="Disordered" evidence="6">
    <location>
        <begin position="1"/>
        <end position="183"/>
    </location>
</feature>
<evidence type="ECO:0000256" key="5">
    <source>
        <dbReference type="ARBA" id="ARBA00023242"/>
    </source>
</evidence>
<keyword evidence="4" id="KW-0597">Phosphoprotein</keyword>
<dbReference type="AlphaFoldDB" id="A0A0K8UJ27"/>
<dbReference type="EMBL" id="GDHF01025630">
    <property type="protein sequence ID" value="JAI26684.1"/>
    <property type="molecule type" value="Transcribed_RNA"/>
</dbReference>
<feature type="compositionally biased region" description="Gly residues" evidence="6">
    <location>
        <begin position="152"/>
        <end position="161"/>
    </location>
</feature>
<keyword evidence="5" id="KW-0539">Nucleus</keyword>
<name>A0A0K8UJ27_BACLA</name>
<evidence type="ECO:0000256" key="3">
    <source>
        <dbReference type="ARBA" id="ARBA00022490"/>
    </source>
</evidence>
<feature type="compositionally biased region" description="Basic and acidic residues" evidence="6">
    <location>
        <begin position="116"/>
        <end position="131"/>
    </location>
</feature>
<evidence type="ECO:0000256" key="6">
    <source>
        <dbReference type="SAM" id="MobiDB-lite"/>
    </source>
</evidence>
<gene>
    <name evidence="7" type="primary">Jupiter_2</name>
    <name evidence="7" type="ORF">c6_g1_i9</name>
</gene>
<dbReference type="GO" id="GO:0005634">
    <property type="term" value="C:nucleus"/>
    <property type="evidence" value="ECO:0007669"/>
    <property type="project" value="UniProtKB-SubCell"/>
</dbReference>
<evidence type="ECO:0000256" key="2">
    <source>
        <dbReference type="ARBA" id="ARBA00004496"/>
    </source>
</evidence>
<reference evidence="7" key="1">
    <citation type="submission" date="2015-06" db="EMBL/GenBank/DDBJ databases">
        <authorList>
            <person name="Hoefler B.C."/>
            <person name="Straight P.D."/>
        </authorList>
    </citation>
    <scope>NUCLEOTIDE SEQUENCE</scope>
</reference>
<dbReference type="Pfam" id="PF17054">
    <property type="entry name" value="JUPITER"/>
    <property type="match status" value="1"/>
</dbReference>